<evidence type="ECO:0000313" key="1">
    <source>
        <dbReference type="EMBL" id="KJK61941.1"/>
    </source>
</evidence>
<reference evidence="1 2" key="1">
    <citation type="submission" date="2015-02" db="EMBL/GenBank/DDBJ databases">
        <title>Draft genome sequence of Aspergillus parasiticus SU-1.</title>
        <authorList>
            <person name="Yu J."/>
            <person name="Fedorova N."/>
            <person name="Yin Y."/>
            <person name="Losada L."/>
            <person name="Zafar N."/>
            <person name="Taujale R."/>
            <person name="Ehrlich K.C."/>
            <person name="Bhatnagar D."/>
            <person name="Cleveland T.E."/>
            <person name="Bennett J.W."/>
            <person name="Nierman W.C."/>
        </authorList>
    </citation>
    <scope>NUCLEOTIDE SEQUENCE [LARGE SCALE GENOMIC DNA]</scope>
    <source>
        <strain evidence="2">ATCC 56775 / NRRL 5862 / SRRC 143 / SU-1</strain>
    </source>
</reference>
<proteinExistence type="predicted"/>
<protein>
    <submittedName>
        <fullName evidence="1">Uncharacterized protein</fullName>
    </submittedName>
</protein>
<dbReference type="AlphaFoldDB" id="A0A0F0I452"/>
<name>A0A0F0I452_ASPPU</name>
<gene>
    <name evidence="1" type="ORF">P875_00086549</name>
</gene>
<dbReference type="STRING" id="1403190.A0A0F0I452"/>
<organism evidence="1 2">
    <name type="scientific">Aspergillus parasiticus (strain ATCC 56775 / NRRL 5862 / SRRC 143 / SU-1)</name>
    <dbReference type="NCBI Taxonomy" id="1403190"/>
    <lineage>
        <taxon>Eukaryota</taxon>
        <taxon>Fungi</taxon>
        <taxon>Dikarya</taxon>
        <taxon>Ascomycota</taxon>
        <taxon>Pezizomycotina</taxon>
        <taxon>Eurotiomycetes</taxon>
        <taxon>Eurotiomycetidae</taxon>
        <taxon>Eurotiales</taxon>
        <taxon>Aspergillaceae</taxon>
        <taxon>Aspergillus</taxon>
        <taxon>Aspergillus subgen. Circumdati</taxon>
    </lineage>
</organism>
<accession>A0A0F0I452</accession>
<dbReference type="OrthoDB" id="2103397at2759"/>
<sequence>MSRRESEKLWRLVLDESGDMPGNLKQLLDDSALVLSITPPNIAVMRGRLDAVLFSNLSAVMKEEINARKHTSLDNAPDATSSLYPDCLLKVSTPHRIKGEHFILEHDVDNILWYGDRDKLDTNLVVTRKEIPLDSQDCSSLPSMVLIHLSHRLVGRKTEIYGICTDSYRWNFMHINKKGRVSRLSLYWLDDQQKIEKQVRHIIRQADILHRKAGGS</sequence>
<dbReference type="Proteomes" id="UP000033540">
    <property type="component" value="Unassembled WGS sequence"/>
</dbReference>
<comment type="caution">
    <text evidence="1">The sequence shown here is derived from an EMBL/GenBank/DDBJ whole genome shotgun (WGS) entry which is preliminary data.</text>
</comment>
<evidence type="ECO:0000313" key="2">
    <source>
        <dbReference type="Proteomes" id="UP000033540"/>
    </source>
</evidence>
<dbReference type="EMBL" id="JZEE01000655">
    <property type="protein sequence ID" value="KJK61941.1"/>
    <property type="molecule type" value="Genomic_DNA"/>
</dbReference>